<proteinExistence type="predicted"/>
<feature type="transmembrane region" description="Helical" evidence="1">
    <location>
        <begin position="193"/>
        <end position="210"/>
    </location>
</feature>
<dbReference type="GeneID" id="41324500"/>
<evidence type="ECO:0000256" key="1">
    <source>
        <dbReference type="SAM" id="Phobius"/>
    </source>
</evidence>
<gene>
    <name evidence="2" type="primary">G</name>
</gene>
<organism evidence="2 3">
    <name type="scientific">Shuangao Insect Virus 2</name>
    <dbReference type="NCBI Taxonomy" id="1608076"/>
    <lineage>
        <taxon>Viruses</taxon>
        <taxon>Riboviria</taxon>
        <taxon>Orthornavirae</taxon>
        <taxon>Negarnaviricota</taxon>
        <taxon>Polyploviricotina</taxon>
        <taxon>Bunyaviricetes</taxon>
        <taxon>Elliovirales</taxon>
        <taxon>Phasmaviridae</taxon>
        <taxon>Insect inshuvirus</taxon>
    </lineage>
</organism>
<evidence type="ECO:0000313" key="3">
    <source>
        <dbReference type="Proteomes" id="UP000232770"/>
    </source>
</evidence>
<name>A0A0B5KKL0_9VIRU</name>
<dbReference type="EMBL" id="KM817715">
    <property type="protein sequence ID" value="AJG39285.1"/>
    <property type="molecule type" value="Viral_cRNA"/>
</dbReference>
<protein>
    <submittedName>
        <fullName evidence="2">Glycoprotein</fullName>
    </submittedName>
</protein>
<keyword evidence="1" id="KW-1133">Transmembrane helix</keyword>
<dbReference type="KEGG" id="vg:41324500"/>
<sequence>MAVLPNMMIVMISLIIIDYASSCKSSNNDKNMFIGHIVRTSNAKTCPHITYAHGLLMNSKGIECKYDINGRTFITNSMATKIPLHGLLRFKCDGCSGHMIVKGPCSECDECVNIANEHLCLNPSPAFYWGLGTGLIVTIVIGLGLYIILRFVENKTSHAGTFRNMFRKKDKESDTETESDNDQVNMNACPPSFMYALCLFCVISPANAIYTTSINKLCSDRGCIDFTSLSVEIGIGSPVYVTLDDGRLLELGISKLEYNDYYREMYRTSDYKILVQNEYNCKGAGYCWHNEDCRPYSRPGRFNWNNTLISDGGCYEVANSCETFCFYNRACVYYKWVLEQFGDLHQVFSHDFRSWKADLYMKRGNVTTIIRGGSIQDSFDWNEVDYDYPIEMSLKKRVEDNPNKSVINFKGKYADVVASSLGKPMTGLIGDYQINNGHSFNAHSVTCSTTSCETSCRSPTPAIRRLNIIKELDCDMNDGRLICKSEAKGKIQLTLGVDGVHNEVKQQSECQIQFETTWSCNDCPYPSNVVVRPYNVIQKGHVKIETNCTLDPPYLICSDHPYTIDIIGESKYCYISSSRLNISKVIHIRTIDNQEISPDYGITEYGKQSWNNWSFLTESPRFISGFQNMFNIGLVTILISITIRYALAFYMISKTSKVPQM</sequence>
<dbReference type="Proteomes" id="UP000232770">
    <property type="component" value="Genome"/>
</dbReference>
<dbReference type="RefSeq" id="YP_009664562.1">
    <property type="nucleotide sequence ID" value="NC_043040.1"/>
</dbReference>
<reference evidence="2 3" key="1">
    <citation type="journal article" date="2015" name="Elife">
        <title>Unprecedented genomic diversity of RNA viruses in arthropods reveals the ancestry of negative-sense RNA viruses.</title>
        <authorList>
            <person name="Li C.X."/>
            <person name="Shi M."/>
            <person name="Tian J.H."/>
            <person name="Lin X.D."/>
            <person name="Kang Y.J."/>
            <person name="Chen L.J."/>
            <person name="Qin X.C."/>
            <person name="Xu J."/>
            <person name="Holmes E.C."/>
            <person name="Zhang Y.Z."/>
        </authorList>
    </citation>
    <scope>NUCLEOTIDE SEQUENCE [LARGE SCALE GENOMIC DNA]</scope>
    <source>
        <strain evidence="2 3">QSA03</strain>
    </source>
</reference>
<feature type="transmembrane region" description="Helical" evidence="1">
    <location>
        <begin position="629"/>
        <end position="652"/>
    </location>
</feature>
<accession>A0A0B5KKL0</accession>
<keyword evidence="1" id="KW-0472">Membrane</keyword>
<evidence type="ECO:0000313" key="2">
    <source>
        <dbReference type="EMBL" id="AJG39285.1"/>
    </source>
</evidence>
<feature type="transmembrane region" description="Helical" evidence="1">
    <location>
        <begin position="126"/>
        <end position="149"/>
    </location>
</feature>
<keyword evidence="1" id="KW-0812">Transmembrane</keyword>